<evidence type="ECO:0000256" key="1">
    <source>
        <dbReference type="SAM" id="SignalP"/>
    </source>
</evidence>
<dbReference type="AlphaFoldDB" id="A0AA85KMS6"/>
<accession>A0AA85KMS6</accession>
<dbReference type="WBParaSite" id="TREG1_89010.1">
    <property type="protein sequence ID" value="TREG1_89010.1"/>
    <property type="gene ID" value="TREG1_89010"/>
</dbReference>
<reference evidence="2" key="1">
    <citation type="submission" date="2022-06" db="EMBL/GenBank/DDBJ databases">
        <authorList>
            <person name="Berger JAMES D."/>
            <person name="Berger JAMES D."/>
        </authorList>
    </citation>
    <scope>NUCLEOTIDE SEQUENCE [LARGE SCALE GENOMIC DNA]</scope>
</reference>
<evidence type="ECO:0000313" key="2">
    <source>
        <dbReference type="Proteomes" id="UP000050795"/>
    </source>
</evidence>
<feature type="chain" id="PRO_5041738154" evidence="1">
    <location>
        <begin position="25"/>
        <end position="73"/>
    </location>
</feature>
<organism evidence="2 3">
    <name type="scientific">Trichobilharzia regenti</name>
    <name type="common">Nasal bird schistosome</name>
    <dbReference type="NCBI Taxonomy" id="157069"/>
    <lineage>
        <taxon>Eukaryota</taxon>
        <taxon>Metazoa</taxon>
        <taxon>Spiralia</taxon>
        <taxon>Lophotrochozoa</taxon>
        <taxon>Platyhelminthes</taxon>
        <taxon>Trematoda</taxon>
        <taxon>Digenea</taxon>
        <taxon>Strigeidida</taxon>
        <taxon>Schistosomatoidea</taxon>
        <taxon>Schistosomatidae</taxon>
        <taxon>Trichobilharzia</taxon>
    </lineage>
</organism>
<name>A0AA85KMS6_TRIRE</name>
<dbReference type="Proteomes" id="UP000050795">
    <property type="component" value="Unassembled WGS sequence"/>
</dbReference>
<feature type="signal peptide" evidence="1">
    <location>
        <begin position="1"/>
        <end position="24"/>
    </location>
</feature>
<reference evidence="3" key="2">
    <citation type="submission" date="2023-11" db="UniProtKB">
        <authorList>
            <consortium name="WormBaseParasite"/>
        </authorList>
    </citation>
    <scope>IDENTIFICATION</scope>
</reference>
<evidence type="ECO:0000313" key="3">
    <source>
        <dbReference type="WBParaSite" id="TREG1_89010.1"/>
    </source>
</evidence>
<sequence length="73" mass="8434">MKVSVQILLAVFCSVFLLSQIAESYRNPIGYDGDAFSGYDDYMNPISREIQKRVQFLRLGKRFAGKMNYPFDN</sequence>
<keyword evidence="2" id="KW-1185">Reference proteome</keyword>
<keyword evidence="1" id="KW-0732">Signal</keyword>
<protein>
    <submittedName>
        <fullName evidence="3">Neuropeptide-Like Protein</fullName>
    </submittedName>
</protein>
<proteinExistence type="predicted"/>